<evidence type="ECO:0000313" key="2">
    <source>
        <dbReference type="Proteomes" id="UP001163550"/>
    </source>
</evidence>
<reference evidence="1" key="1">
    <citation type="submission" date="2021-11" db="EMBL/GenBank/DDBJ databases">
        <title>Isoprene-degrading acetogen.</title>
        <authorList>
            <person name="Yang Y."/>
            <person name="Jin H."/>
            <person name="Yan J."/>
        </authorList>
    </citation>
    <scope>NUCLEOTIDE SEQUENCE</scope>
    <source>
        <strain evidence="1">Berkeley</strain>
    </source>
</reference>
<proteinExistence type="predicted"/>
<gene>
    <name evidence="1" type="ORF">LNN31_18845</name>
</gene>
<keyword evidence="2" id="KW-1185">Reference proteome</keyword>
<organism evidence="1 2">
    <name type="scientific">Acetobacterium wieringae</name>
    <dbReference type="NCBI Taxonomy" id="52694"/>
    <lineage>
        <taxon>Bacteria</taxon>
        <taxon>Bacillati</taxon>
        <taxon>Bacillota</taxon>
        <taxon>Clostridia</taxon>
        <taxon>Eubacteriales</taxon>
        <taxon>Eubacteriaceae</taxon>
        <taxon>Acetobacterium</taxon>
    </lineage>
</organism>
<accession>A0ABY6HE32</accession>
<dbReference type="EMBL" id="CP087994">
    <property type="protein sequence ID" value="UYO62798.1"/>
    <property type="molecule type" value="Genomic_DNA"/>
</dbReference>
<sequence>MWISICYLGIEAETENAIGEKVETVTFDDYVFCDQKSIRMSEFYQAATTDYKPSITLTLKQADYADQRYIRFEDEIYTMIRTYAVNSEDIEVVLERGIKHGDASISDESVG</sequence>
<evidence type="ECO:0008006" key="3">
    <source>
        <dbReference type="Google" id="ProtNLM"/>
    </source>
</evidence>
<dbReference type="RefSeq" id="WP_263992825.1">
    <property type="nucleotide sequence ID" value="NZ_CP087994.1"/>
</dbReference>
<evidence type="ECO:0000313" key="1">
    <source>
        <dbReference type="EMBL" id="UYO62798.1"/>
    </source>
</evidence>
<dbReference type="Proteomes" id="UP001163550">
    <property type="component" value="Chromosome"/>
</dbReference>
<protein>
    <recommendedName>
        <fullName evidence="3">Phage head closure protein</fullName>
    </recommendedName>
</protein>
<name>A0ABY6HE32_9FIRM</name>